<dbReference type="EMBL" id="JBHRSZ010000002">
    <property type="protein sequence ID" value="MFC3150155.1"/>
    <property type="molecule type" value="Genomic_DNA"/>
</dbReference>
<evidence type="ECO:0000256" key="1">
    <source>
        <dbReference type="SAM" id="MobiDB-lite"/>
    </source>
</evidence>
<dbReference type="PROSITE" id="PS51257">
    <property type="entry name" value="PROKAR_LIPOPROTEIN"/>
    <property type="match status" value="1"/>
</dbReference>
<feature type="signal peptide" evidence="2">
    <location>
        <begin position="1"/>
        <end position="19"/>
    </location>
</feature>
<keyword evidence="2" id="KW-0732">Signal</keyword>
<dbReference type="Proteomes" id="UP001595476">
    <property type="component" value="Unassembled WGS sequence"/>
</dbReference>
<protein>
    <recommendedName>
        <fullName evidence="5">YD repeat-containing protein</fullName>
    </recommendedName>
</protein>
<evidence type="ECO:0008006" key="5">
    <source>
        <dbReference type="Google" id="ProtNLM"/>
    </source>
</evidence>
<accession>A0ABV7HDF3</accession>
<feature type="region of interest" description="Disordered" evidence="1">
    <location>
        <begin position="21"/>
        <end position="42"/>
    </location>
</feature>
<name>A0ABV7HDF3_9GAMM</name>
<comment type="caution">
    <text evidence="3">The sequence shown here is derived from an EMBL/GenBank/DDBJ whole genome shotgun (WGS) entry which is preliminary data.</text>
</comment>
<gene>
    <name evidence="3" type="ORF">ACFOEK_03885</name>
</gene>
<sequence length="609" mass="67811">MNKKLLLTAFISSFLAACGDSSSSNSKSAEPNNDGSASGGTSTAGELVGQISNISGLAYTAGDYTGVVNANGEFNYDEGDTVTFSLGGIELGQVAAAESLSLADLFPNLPETAASFRKAMRDGYFGRIYAQSHIEPESTAFTYGVESDLHKTSNLMKLLLAMDEDGDSSNGLDLLSSDWNTQLTNMSSEDLPLNTPLYDFSTNQKVKEFQQNYAVSLAMDVADPLAYLYSITGKSIEVNPVTQSVSTEDTNKITNFEFNDHYQLSKIENVDTSDQETDIQTWVYDSQGNIIEYRTQTDTNGDGSPENNSEKIYAYNTFGALTQYDFRRYTANNGDTPTDDRTEVYGQLEDKLFTTNTLLTNNLLPNDPIDQYRRTYDADLNMTSWISERVDSTTDTVIRNHLAYELNYHEDGRLESLQEYSYNSSGAISSTREISVEHTGNQVTVIVERFDGNGDFVEREQLIETSDNNGRIVSKEFLEANSNNETDSISTFDYTYDDSGRIIACDLEVDTDGNGSIDSISRQRHIYNDVGIAELIYEEDADTNGEFERQDTFQFTYGESGELLEEPLEKKESFNYTDTPAENGVRYLISEHKTIDLRVFNQNDICTVH</sequence>
<keyword evidence="4" id="KW-1185">Reference proteome</keyword>
<evidence type="ECO:0000313" key="3">
    <source>
        <dbReference type="EMBL" id="MFC3150155.1"/>
    </source>
</evidence>
<dbReference type="RefSeq" id="WP_386716433.1">
    <property type="nucleotide sequence ID" value="NZ_JBHRSZ010000002.1"/>
</dbReference>
<evidence type="ECO:0000256" key="2">
    <source>
        <dbReference type="SAM" id="SignalP"/>
    </source>
</evidence>
<feature type="chain" id="PRO_5047263525" description="YD repeat-containing protein" evidence="2">
    <location>
        <begin position="20"/>
        <end position="609"/>
    </location>
</feature>
<organism evidence="3 4">
    <name type="scientific">Litoribrevibacter euphylliae</name>
    <dbReference type="NCBI Taxonomy" id="1834034"/>
    <lineage>
        <taxon>Bacteria</taxon>
        <taxon>Pseudomonadati</taxon>
        <taxon>Pseudomonadota</taxon>
        <taxon>Gammaproteobacteria</taxon>
        <taxon>Oceanospirillales</taxon>
        <taxon>Oceanospirillaceae</taxon>
        <taxon>Litoribrevibacter</taxon>
    </lineage>
</organism>
<proteinExistence type="predicted"/>
<evidence type="ECO:0000313" key="4">
    <source>
        <dbReference type="Proteomes" id="UP001595476"/>
    </source>
</evidence>
<reference evidence="4" key="1">
    <citation type="journal article" date="2019" name="Int. J. Syst. Evol. Microbiol.">
        <title>The Global Catalogue of Microorganisms (GCM) 10K type strain sequencing project: providing services to taxonomists for standard genome sequencing and annotation.</title>
        <authorList>
            <consortium name="The Broad Institute Genomics Platform"/>
            <consortium name="The Broad Institute Genome Sequencing Center for Infectious Disease"/>
            <person name="Wu L."/>
            <person name="Ma J."/>
        </authorList>
    </citation>
    <scope>NUCLEOTIDE SEQUENCE [LARGE SCALE GENOMIC DNA]</scope>
    <source>
        <strain evidence="4">KCTC 52438</strain>
    </source>
</reference>